<comment type="caution">
    <text evidence="1">The sequence shown here is derived from an EMBL/GenBank/DDBJ whole genome shotgun (WGS) entry which is preliminary data.</text>
</comment>
<dbReference type="AlphaFoldDB" id="A0A0L7AWE9"/>
<name>A0A0L7AWE9_BIFBR</name>
<dbReference type="PATRIC" id="fig|1365965.3.peg.1748"/>
<organism evidence="1 2">
    <name type="scientific">Bifidobacterium breve MCC 1128</name>
    <dbReference type="NCBI Taxonomy" id="1365965"/>
    <lineage>
        <taxon>Bacteria</taxon>
        <taxon>Bacillati</taxon>
        <taxon>Actinomycetota</taxon>
        <taxon>Actinomycetes</taxon>
        <taxon>Bifidobacteriales</taxon>
        <taxon>Bifidobacteriaceae</taxon>
        <taxon>Bifidobacterium</taxon>
    </lineage>
</organism>
<gene>
    <name evidence="1" type="ORF">BBM1128_08700</name>
</gene>
<evidence type="ECO:0000313" key="1">
    <source>
        <dbReference type="EMBL" id="KOA39333.1"/>
    </source>
</evidence>
<protein>
    <submittedName>
        <fullName evidence="1">Transcription regulator</fullName>
    </submittedName>
</protein>
<reference evidence="1 2" key="1">
    <citation type="journal article" date="2015" name="Int J Genomics">
        <title>Comparative Genomics Revealed Genetic Diversity and Species/Strain-Level Differences in Carbohydrate Metabolism of Three Probiotic Bifidobacterial Species.</title>
        <authorList>
            <person name="Odamaki T."/>
            <person name="Horigome A."/>
            <person name="Sugahara H."/>
            <person name="Hashikura N."/>
            <person name="Minami J."/>
            <person name="Xiao J.Z."/>
            <person name="Abe F."/>
        </authorList>
    </citation>
    <scope>NUCLEOTIDE SEQUENCE [LARGE SCALE GENOMIC DNA]</scope>
    <source>
        <strain evidence="1 2">MCC 1128</strain>
    </source>
</reference>
<dbReference type="Proteomes" id="UP000037193">
    <property type="component" value="Unassembled WGS sequence"/>
</dbReference>
<sequence>MHDFGGELHVLLGREIGHQIVKLEHEADVGAAVVGELVDGVAGDVLAVDDYLAFGIGIHAAQNVEHCGFAGAGCAELSYSGIPHDYALEILVSAVSSIIWLWIRRGCKEAPEQICAIIEKNKTTAPVYIIR</sequence>
<evidence type="ECO:0000313" key="2">
    <source>
        <dbReference type="Proteomes" id="UP000037193"/>
    </source>
</evidence>
<accession>A0A0L7AWE9</accession>
<dbReference type="EMBL" id="AVQD01000015">
    <property type="protein sequence ID" value="KOA39333.1"/>
    <property type="molecule type" value="Genomic_DNA"/>
</dbReference>
<proteinExistence type="predicted"/>